<organism evidence="1 2">
    <name type="scientific">Trifolium medium</name>
    <dbReference type="NCBI Taxonomy" id="97028"/>
    <lineage>
        <taxon>Eukaryota</taxon>
        <taxon>Viridiplantae</taxon>
        <taxon>Streptophyta</taxon>
        <taxon>Embryophyta</taxon>
        <taxon>Tracheophyta</taxon>
        <taxon>Spermatophyta</taxon>
        <taxon>Magnoliopsida</taxon>
        <taxon>eudicotyledons</taxon>
        <taxon>Gunneridae</taxon>
        <taxon>Pentapetalae</taxon>
        <taxon>rosids</taxon>
        <taxon>fabids</taxon>
        <taxon>Fabales</taxon>
        <taxon>Fabaceae</taxon>
        <taxon>Papilionoideae</taxon>
        <taxon>50 kb inversion clade</taxon>
        <taxon>NPAAA clade</taxon>
        <taxon>Hologalegina</taxon>
        <taxon>IRL clade</taxon>
        <taxon>Trifolieae</taxon>
        <taxon>Trifolium</taxon>
    </lineage>
</organism>
<keyword evidence="2" id="KW-1185">Reference proteome</keyword>
<dbReference type="Proteomes" id="UP000265520">
    <property type="component" value="Unassembled WGS sequence"/>
</dbReference>
<proteinExistence type="predicted"/>
<protein>
    <submittedName>
        <fullName evidence="1">Uncharacterized protein</fullName>
    </submittedName>
</protein>
<evidence type="ECO:0000313" key="2">
    <source>
        <dbReference type="Proteomes" id="UP000265520"/>
    </source>
</evidence>
<evidence type="ECO:0000313" key="1">
    <source>
        <dbReference type="EMBL" id="MCI44268.1"/>
    </source>
</evidence>
<accession>A0A392S610</accession>
<dbReference type="EMBL" id="LXQA010328334">
    <property type="protein sequence ID" value="MCI44268.1"/>
    <property type="molecule type" value="Genomic_DNA"/>
</dbReference>
<dbReference type="AlphaFoldDB" id="A0A392S610"/>
<reference evidence="1 2" key="1">
    <citation type="journal article" date="2018" name="Front. Plant Sci.">
        <title>Red Clover (Trifolium pratense) and Zigzag Clover (T. medium) - A Picture of Genomic Similarities and Differences.</title>
        <authorList>
            <person name="Dluhosova J."/>
            <person name="Istvanek J."/>
            <person name="Nedelnik J."/>
            <person name="Repkova J."/>
        </authorList>
    </citation>
    <scope>NUCLEOTIDE SEQUENCE [LARGE SCALE GENOMIC DNA]</scope>
    <source>
        <strain evidence="2">cv. 10/8</strain>
        <tissue evidence="1">Leaf</tissue>
    </source>
</reference>
<sequence length="59" mass="6739">MISLWNLRVAQHGVARCAVGSGNTKMSLWELRVARVGLARRASRKFKLVWRNGYLRVAQ</sequence>
<comment type="caution">
    <text evidence="1">The sequence shown here is derived from an EMBL/GenBank/DDBJ whole genome shotgun (WGS) entry which is preliminary data.</text>
</comment>
<feature type="non-terminal residue" evidence="1">
    <location>
        <position position="59"/>
    </location>
</feature>
<name>A0A392S610_9FABA</name>